<dbReference type="EMBL" id="RSCE01000002">
    <property type="protein sequence ID" value="RSH86321.1"/>
    <property type="molecule type" value="Genomic_DNA"/>
</dbReference>
<evidence type="ECO:0000256" key="2">
    <source>
        <dbReference type="SAM" id="MobiDB-lite"/>
    </source>
</evidence>
<evidence type="ECO:0000313" key="4">
    <source>
        <dbReference type="Proteomes" id="UP000279236"/>
    </source>
</evidence>
<reference evidence="3 4" key="1">
    <citation type="submission" date="2018-11" db="EMBL/GenBank/DDBJ databases">
        <title>Genome sequence of Apiotrichum porosum DSM 27194.</title>
        <authorList>
            <person name="Aliyu H."/>
            <person name="Gorte O."/>
            <person name="Ochsenreither K."/>
        </authorList>
    </citation>
    <scope>NUCLEOTIDE SEQUENCE [LARGE SCALE GENOMIC DNA]</scope>
    <source>
        <strain evidence="3 4">DSM 27194</strain>
    </source>
</reference>
<comment type="caution">
    <text evidence="3">The sequence shown here is derived from an EMBL/GenBank/DDBJ whole genome shotgun (WGS) entry which is preliminary data.</text>
</comment>
<keyword evidence="1" id="KW-0175">Coiled coil</keyword>
<dbReference type="AlphaFoldDB" id="A0A427Y5G0"/>
<dbReference type="PANTHER" id="PTHR11941:SF54">
    <property type="entry name" value="ENOYL-COA HYDRATASE, MITOCHONDRIAL"/>
    <property type="match status" value="1"/>
</dbReference>
<gene>
    <name evidence="3" type="ORF">EHS24_004565</name>
</gene>
<evidence type="ECO:0000313" key="3">
    <source>
        <dbReference type="EMBL" id="RSH86321.1"/>
    </source>
</evidence>
<proteinExistence type="predicted"/>
<dbReference type="Pfam" id="PF00378">
    <property type="entry name" value="ECH_1"/>
    <property type="match status" value="1"/>
</dbReference>
<dbReference type="CDD" id="cd06558">
    <property type="entry name" value="crotonase-like"/>
    <property type="match status" value="1"/>
</dbReference>
<dbReference type="Gene3D" id="3.90.226.10">
    <property type="entry name" value="2-enoyl-CoA Hydratase, Chain A, domain 1"/>
    <property type="match status" value="1"/>
</dbReference>
<dbReference type="InterPro" id="IPR029045">
    <property type="entry name" value="ClpP/crotonase-like_dom_sf"/>
</dbReference>
<name>A0A427Y5G0_9TREE</name>
<dbReference type="SUPFAM" id="SSF52096">
    <property type="entry name" value="ClpP/crotonase"/>
    <property type="match status" value="1"/>
</dbReference>
<feature type="compositionally biased region" description="Basic and acidic residues" evidence="2">
    <location>
        <begin position="522"/>
        <end position="537"/>
    </location>
</feature>
<organism evidence="3 4">
    <name type="scientific">Apiotrichum porosum</name>
    <dbReference type="NCBI Taxonomy" id="105984"/>
    <lineage>
        <taxon>Eukaryota</taxon>
        <taxon>Fungi</taxon>
        <taxon>Dikarya</taxon>
        <taxon>Basidiomycota</taxon>
        <taxon>Agaricomycotina</taxon>
        <taxon>Tremellomycetes</taxon>
        <taxon>Trichosporonales</taxon>
        <taxon>Trichosporonaceae</taxon>
        <taxon>Apiotrichum</taxon>
    </lineage>
</organism>
<dbReference type="GO" id="GO:0003824">
    <property type="term" value="F:catalytic activity"/>
    <property type="evidence" value="ECO:0007669"/>
    <property type="project" value="UniProtKB-ARBA"/>
</dbReference>
<sequence length="855" mass="92815">MVLDLSHFENHPAFSHYGRLRYQHQAGLLKAPLDDTTLCDVIGLTATIQNTAPRDSKVYALAEVIRFKALTMSEIIASDPSPVTPVLSASPTTTSGTEDIKATLAAIQDTLAAVVKVVTTTAGQVEGMTERIKSIETKLASPPRQPTNWSRISPADLKTGILKEITSKVDRWDAQRVSPPQPATDSNGITKAELKTELKTELKEITSKVDRLDATLKSHGTILSDLKNLHCKDLEASKVQETAAKFVKLEGRIHGHTNMLSDIKSRLCNQPANAIDSELAKRLGDLKSCLGQPQLKEVISGFQRTCSKLDDVSSALKDMPHTKLGIVESKIDAVYKVVATEAQCDNIKELLENLDHKVQDVDKNVNNELSSRHQSSIMNVNSLEMKTTRAVRLLESLEADTERDTVRRKIGYRYLLNLPLDTHRLDTTAEEHTEMKNLLFFETEDQLRSMPFDKLLEWGGGATGSPVHLADMVFSEEAKDKLVTIVRDFVGLPPVSKTSASQAEAVNVQPVTQNADEGDVVSVKEEPVEPSGKRADSCRPAGPTAQELPKAVCHPALSLAHSLTGVAMLLRSPTTGLAPLLAPCIGARALSLKHLRRRPPAPPPPPPATPSTLLVEDRDRIRWITLNRPASLNALTLQDLEAFRDAVNDAPDTVRAIAVLGAGRAFCAGMNTSTFEGLDAAGARNVITKVSHAVGSLRLSPKPTAVVMHGYCLGAAFEMALAADFRIATRDAKVGLPETKVGIPSVVDAALLQHYVGLSRAKEMILAGDVWAVQDLGAGFVNRYADDQAGLQQAAGEILGKVTGLTPVVMKAQKELHETWLNVPLKQGIERSIDVFAEVFAHPDTQEAVHKYNKK</sequence>
<dbReference type="GeneID" id="39589108"/>
<evidence type="ECO:0000256" key="1">
    <source>
        <dbReference type="SAM" id="Coils"/>
    </source>
</evidence>
<evidence type="ECO:0008006" key="5">
    <source>
        <dbReference type="Google" id="ProtNLM"/>
    </source>
</evidence>
<dbReference type="GO" id="GO:0006635">
    <property type="term" value="P:fatty acid beta-oxidation"/>
    <property type="evidence" value="ECO:0007669"/>
    <property type="project" value="TreeGrafter"/>
</dbReference>
<dbReference type="Proteomes" id="UP000279236">
    <property type="component" value="Unassembled WGS sequence"/>
</dbReference>
<accession>A0A427Y5G0</accession>
<feature type="coiled-coil region" evidence="1">
    <location>
        <begin position="337"/>
        <end position="364"/>
    </location>
</feature>
<dbReference type="InterPro" id="IPR001753">
    <property type="entry name" value="Enoyl-CoA_hydra/iso"/>
</dbReference>
<protein>
    <recommendedName>
        <fullName evidence="5">Enoyl-CoA hydratase</fullName>
    </recommendedName>
</protein>
<dbReference type="PANTHER" id="PTHR11941">
    <property type="entry name" value="ENOYL-COA HYDRATASE-RELATED"/>
    <property type="match status" value="1"/>
</dbReference>
<dbReference type="RefSeq" id="XP_028479106.1">
    <property type="nucleotide sequence ID" value="XM_028620134.1"/>
</dbReference>
<dbReference type="STRING" id="105984.A0A427Y5G0"/>
<feature type="region of interest" description="Disordered" evidence="2">
    <location>
        <begin position="520"/>
        <end position="544"/>
    </location>
</feature>
<keyword evidence="4" id="KW-1185">Reference proteome</keyword>
<dbReference type="OrthoDB" id="448450at2759"/>